<evidence type="ECO:0000256" key="3">
    <source>
        <dbReference type="SAM" id="Phobius"/>
    </source>
</evidence>
<protein>
    <submittedName>
        <fullName evidence="4">Uncharacterized protein</fullName>
    </submittedName>
</protein>
<evidence type="ECO:0000256" key="1">
    <source>
        <dbReference type="SAM" id="Coils"/>
    </source>
</evidence>
<feature type="transmembrane region" description="Helical" evidence="3">
    <location>
        <begin position="87"/>
        <end position="107"/>
    </location>
</feature>
<keyword evidence="3" id="KW-1133">Transmembrane helix</keyword>
<dbReference type="VEuPathDB" id="FungiDB:FMAN_16231"/>
<name>A0A1L7UCE6_FUSMA</name>
<evidence type="ECO:0000313" key="4">
    <source>
        <dbReference type="EMBL" id="CVL06832.1"/>
    </source>
</evidence>
<accession>A0A1L7UCE6</accession>
<sequence>MSRQELSYFDIVPQWQTTVLPQQGTGVNESPQSASIVRMTDESDAGSGDENGTQIKFAVSAKRRQALEDKRIAQDKMNKLENRLNRTTVLCTTLFCVNIAISGVIFLNSMRKN</sequence>
<keyword evidence="3" id="KW-0812">Transmembrane</keyword>
<proteinExistence type="predicted"/>
<dbReference type="Proteomes" id="UP000184255">
    <property type="component" value="Unassembled WGS sequence"/>
</dbReference>
<feature type="region of interest" description="Disordered" evidence="2">
    <location>
        <begin position="22"/>
        <end position="54"/>
    </location>
</feature>
<comment type="caution">
    <text evidence="4">The sequence shown here is derived from an EMBL/GenBank/DDBJ whole genome shotgun (WGS) entry which is preliminary data.</text>
</comment>
<dbReference type="GeneID" id="65095022"/>
<dbReference type="AlphaFoldDB" id="A0A1L7UCE6"/>
<keyword evidence="3" id="KW-0472">Membrane</keyword>
<keyword evidence="5" id="KW-1185">Reference proteome</keyword>
<organism evidence="4 5">
    <name type="scientific">Fusarium mangiferae</name>
    <name type="common">Mango malformation disease fungus</name>
    <dbReference type="NCBI Taxonomy" id="192010"/>
    <lineage>
        <taxon>Eukaryota</taxon>
        <taxon>Fungi</taxon>
        <taxon>Dikarya</taxon>
        <taxon>Ascomycota</taxon>
        <taxon>Pezizomycotina</taxon>
        <taxon>Sordariomycetes</taxon>
        <taxon>Hypocreomycetidae</taxon>
        <taxon>Hypocreales</taxon>
        <taxon>Nectriaceae</taxon>
        <taxon>Fusarium</taxon>
        <taxon>Fusarium fujikuroi species complex</taxon>
    </lineage>
</organism>
<dbReference type="RefSeq" id="XP_041690113.1">
    <property type="nucleotide sequence ID" value="XM_041824654.1"/>
</dbReference>
<gene>
    <name evidence="4" type="ORF">FMAN_16231</name>
</gene>
<feature type="compositionally biased region" description="Polar residues" evidence="2">
    <location>
        <begin position="22"/>
        <end position="35"/>
    </location>
</feature>
<reference evidence="5" key="1">
    <citation type="journal article" date="2016" name="Genome Biol. Evol.">
        <title>Comparative 'omics' of the Fusarium fujikuroi species complex highlights differences in genetic potential and metabolite synthesis.</title>
        <authorList>
            <person name="Niehaus E.-M."/>
            <person name="Muensterkoetter M."/>
            <person name="Proctor R.H."/>
            <person name="Brown D.W."/>
            <person name="Sharon A."/>
            <person name="Idan Y."/>
            <person name="Oren-Young L."/>
            <person name="Sieber C.M."/>
            <person name="Novak O."/>
            <person name="Pencik A."/>
            <person name="Tarkowska D."/>
            <person name="Hromadova K."/>
            <person name="Freeman S."/>
            <person name="Maymon M."/>
            <person name="Elazar M."/>
            <person name="Youssef S.A."/>
            <person name="El-Shabrawy E.S.M."/>
            <person name="Shalaby A.B.A."/>
            <person name="Houterman P."/>
            <person name="Brock N.L."/>
            <person name="Burkhardt I."/>
            <person name="Tsavkelova E.A."/>
            <person name="Dickschat J.S."/>
            <person name="Galuszka P."/>
            <person name="Gueldener U."/>
            <person name="Tudzynski B."/>
        </authorList>
    </citation>
    <scope>NUCLEOTIDE SEQUENCE [LARGE SCALE GENOMIC DNA]</scope>
    <source>
        <strain evidence="5">MRC7560</strain>
    </source>
</reference>
<keyword evidence="1" id="KW-0175">Coiled coil</keyword>
<evidence type="ECO:0000313" key="5">
    <source>
        <dbReference type="Proteomes" id="UP000184255"/>
    </source>
</evidence>
<feature type="coiled-coil region" evidence="1">
    <location>
        <begin position="63"/>
        <end position="90"/>
    </location>
</feature>
<dbReference type="EMBL" id="FCQH01000018">
    <property type="protein sequence ID" value="CVL06832.1"/>
    <property type="molecule type" value="Genomic_DNA"/>
</dbReference>
<evidence type="ECO:0000256" key="2">
    <source>
        <dbReference type="SAM" id="MobiDB-lite"/>
    </source>
</evidence>